<proteinExistence type="predicted"/>
<comment type="caution">
    <text evidence="1">The sequence shown here is derived from an EMBL/GenBank/DDBJ whole genome shotgun (WGS) entry which is preliminary data.</text>
</comment>
<evidence type="ECO:0008006" key="3">
    <source>
        <dbReference type="Google" id="ProtNLM"/>
    </source>
</evidence>
<organism evidence="1 2">
    <name type="scientific">Mycobacterium helveticum</name>
    <dbReference type="NCBI Taxonomy" id="2592811"/>
    <lineage>
        <taxon>Bacteria</taxon>
        <taxon>Bacillati</taxon>
        <taxon>Actinomycetota</taxon>
        <taxon>Actinomycetes</taxon>
        <taxon>Mycobacteriales</taxon>
        <taxon>Mycobacteriaceae</taxon>
        <taxon>Mycobacterium</taxon>
    </lineage>
</organism>
<protein>
    <recommendedName>
        <fullName evidence="3">YtkA-like domain-containing protein</fullName>
    </recommendedName>
</protein>
<dbReference type="Proteomes" id="UP000320513">
    <property type="component" value="Unassembled WGS sequence"/>
</dbReference>
<reference evidence="1 2" key="1">
    <citation type="submission" date="2019-07" db="EMBL/GenBank/DDBJ databases">
        <title>New Mycobacterium species.</title>
        <authorList>
            <person name="Tortoli E."/>
            <person name="Ghielmetti G."/>
            <person name="Friedel U."/>
            <person name="Trovato A."/>
        </authorList>
    </citation>
    <scope>NUCLEOTIDE SEQUENCE [LARGE SCALE GENOMIC DNA]</scope>
    <source>
        <strain evidence="1 2">16-83</strain>
    </source>
</reference>
<name>A0A557XSS8_9MYCO</name>
<dbReference type="EMBL" id="VMQU01000046">
    <property type="protein sequence ID" value="TVS89022.1"/>
    <property type="molecule type" value="Genomic_DNA"/>
</dbReference>
<accession>A0A557XSS8</accession>
<evidence type="ECO:0000313" key="2">
    <source>
        <dbReference type="Proteomes" id="UP000320513"/>
    </source>
</evidence>
<evidence type="ECO:0000313" key="1">
    <source>
        <dbReference type="EMBL" id="TVS89022.1"/>
    </source>
</evidence>
<dbReference type="RefSeq" id="WP_144954973.1">
    <property type="nucleotide sequence ID" value="NZ_VMQU01000046.1"/>
</dbReference>
<sequence length="130" mass="13743">MILTGAFLAEDARTVNSKLDVSGGVLSRFVLGPNRAARFVLVVLTRADGEDSDRRVDVKIVPPTLGEPLRMSFEAPEAAVGEYPGFAFFDIGVTLPVDGRWVVEVTGGGETLSLPLAVSSWEAPPPAAFA</sequence>
<dbReference type="AlphaFoldDB" id="A0A557XSS8"/>
<keyword evidence="2" id="KW-1185">Reference proteome</keyword>
<dbReference type="OrthoDB" id="4460609at2"/>
<gene>
    <name evidence="1" type="ORF">FPZ47_12875</name>
</gene>